<organism evidence="2 3">
    <name type="scientific">Hydrogenovibrio marinus</name>
    <dbReference type="NCBI Taxonomy" id="28885"/>
    <lineage>
        <taxon>Bacteria</taxon>
        <taxon>Pseudomonadati</taxon>
        <taxon>Pseudomonadota</taxon>
        <taxon>Gammaproteobacteria</taxon>
        <taxon>Thiotrichales</taxon>
        <taxon>Piscirickettsiaceae</taxon>
        <taxon>Hydrogenovibrio</taxon>
    </lineage>
</organism>
<evidence type="ECO:0000256" key="1">
    <source>
        <dbReference type="SAM" id="Phobius"/>
    </source>
</evidence>
<protein>
    <submittedName>
        <fullName evidence="2">Uncharacterized protein</fullName>
    </submittedName>
</protein>
<gene>
    <name evidence="2" type="ORF">EI16_06205</name>
</gene>
<name>A0A066ZQU4_HYDMR</name>
<evidence type="ECO:0000313" key="3">
    <source>
        <dbReference type="Proteomes" id="UP000027341"/>
    </source>
</evidence>
<dbReference type="Proteomes" id="UP000027341">
    <property type="component" value="Unassembled WGS sequence"/>
</dbReference>
<sequence>MHELPVKDGIRNYVVSFVFVYRNNFFGLLTGIIFGLLMSHAGATTYDFHAKMFLFENFQLMIVIGTAVTVAMVGVLILKRLKVRAIATGNEVDFVKKPYQKGLMVGALLFGIGWGMSASCPGTIPAMIGEGKIGAIFALIGLLIGTMAYGLLQTYLMMARRHKALNLDDENKAKLHCPDNSCDS</sequence>
<keyword evidence="1" id="KW-0472">Membrane</keyword>
<keyword evidence="1" id="KW-1133">Transmembrane helix</keyword>
<dbReference type="InterPro" id="IPR007272">
    <property type="entry name" value="Sulf_transp_TsuA/YedE"/>
</dbReference>
<accession>A0A066ZQU4</accession>
<keyword evidence="3" id="KW-1185">Reference proteome</keyword>
<feature type="transmembrane region" description="Helical" evidence="1">
    <location>
        <begin position="133"/>
        <end position="152"/>
    </location>
</feature>
<feature type="transmembrane region" description="Helical" evidence="1">
    <location>
        <begin position="58"/>
        <end position="78"/>
    </location>
</feature>
<feature type="transmembrane region" description="Helical" evidence="1">
    <location>
        <begin position="103"/>
        <end position="127"/>
    </location>
</feature>
<dbReference type="RefSeq" id="WP_081822726.1">
    <property type="nucleotide sequence ID" value="NZ_AP020335.1"/>
</dbReference>
<dbReference type="EMBL" id="JMIU01000001">
    <property type="protein sequence ID" value="KDN95882.1"/>
    <property type="molecule type" value="Genomic_DNA"/>
</dbReference>
<evidence type="ECO:0000313" key="2">
    <source>
        <dbReference type="EMBL" id="KDN95882.1"/>
    </source>
</evidence>
<feature type="transmembrane region" description="Helical" evidence="1">
    <location>
        <begin position="12"/>
        <end position="38"/>
    </location>
</feature>
<dbReference type="Pfam" id="PF04143">
    <property type="entry name" value="Sulf_transp"/>
    <property type="match status" value="1"/>
</dbReference>
<dbReference type="AlphaFoldDB" id="A0A066ZQU4"/>
<dbReference type="STRING" id="28885.EI16_06205"/>
<keyword evidence="1" id="KW-0812">Transmembrane</keyword>
<reference evidence="2 3" key="1">
    <citation type="submission" date="2014-04" db="EMBL/GenBank/DDBJ databases">
        <title>Draft genome sequence of Hydrogenovibrio marinus MH-110, a model organism for aerobic H2 metabolism.</title>
        <authorList>
            <person name="Cha H.J."/>
            <person name="Jo B.H."/>
            <person name="Hwang B.H."/>
        </authorList>
    </citation>
    <scope>NUCLEOTIDE SEQUENCE [LARGE SCALE GENOMIC DNA]</scope>
    <source>
        <strain evidence="2 3">MH-110</strain>
    </source>
</reference>
<comment type="caution">
    <text evidence="2">The sequence shown here is derived from an EMBL/GenBank/DDBJ whole genome shotgun (WGS) entry which is preliminary data.</text>
</comment>
<proteinExistence type="predicted"/>